<name>A0ABM3N7C0_GALME</name>
<dbReference type="InterPro" id="IPR038765">
    <property type="entry name" value="Papain-like_cys_pep_sf"/>
</dbReference>
<feature type="domain" description="Cathepsin propeptide inhibitor" evidence="1">
    <location>
        <begin position="67"/>
        <end position="123"/>
    </location>
</feature>
<dbReference type="SMART" id="SM00848">
    <property type="entry name" value="Inhibitor_I29"/>
    <property type="match status" value="1"/>
</dbReference>
<organism evidence="2 3">
    <name type="scientific">Galleria mellonella</name>
    <name type="common">Greater wax moth</name>
    <dbReference type="NCBI Taxonomy" id="7137"/>
    <lineage>
        <taxon>Eukaryota</taxon>
        <taxon>Metazoa</taxon>
        <taxon>Ecdysozoa</taxon>
        <taxon>Arthropoda</taxon>
        <taxon>Hexapoda</taxon>
        <taxon>Insecta</taxon>
        <taxon>Pterygota</taxon>
        <taxon>Neoptera</taxon>
        <taxon>Endopterygota</taxon>
        <taxon>Lepidoptera</taxon>
        <taxon>Glossata</taxon>
        <taxon>Ditrysia</taxon>
        <taxon>Pyraloidea</taxon>
        <taxon>Pyralidae</taxon>
        <taxon>Galleriinae</taxon>
        <taxon>Galleria</taxon>
    </lineage>
</organism>
<dbReference type="GeneID" id="113512361"/>
<sequence>MRLDHRFITSRSLCTIRETMKLIIPIVTVIFFNLVSAGRIRGYDYKFEDADKTPAVQYNLDDAPKLFQEFIQTYGRKYNTQEEYTNRYKNFYNNLIEINKLNSQKSSATFGINMFADLAVGEDPTVAFSLSDSKRSQERLRLRV</sequence>
<accession>A0ABM3N7C0</accession>
<dbReference type="Gene3D" id="1.10.287.2250">
    <property type="match status" value="1"/>
</dbReference>
<dbReference type="InterPro" id="IPR013201">
    <property type="entry name" value="Prot_inhib_I29"/>
</dbReference>
<evidence type="ECO:0000313" key="3">
    <source>
        <dbReference type="RefSeq" id="XP_052759484.1"/>
    </source>
</evidence>
<keyword evidence="2" id="KW-1185">Reference proteome</keyword>
<reference evidence="3" key="1">
    <citation type="submission" date="2025-08" db="UniProtKB">
        <authorList>
            <consortium name="RefSeq"/>
        </authorList>
    </citation>
    <scope>IDENTIFICATION</scope>
    <source>
        <tissue evidence="3">Whole larvae</tissue>
    </source>
</reference>
<evidence type="ECO:0000313" key="2">
    <source>
        <dbReference type="Proteomes" id="UP001652740"/>
    </source>
</evidence>
<dbReference type="Proteomes" id="UP001652740">
    <property type="component" value="Unplaced"/>
</dbReference>
<dbReference type="SUPFAM" id="SSF54001">
    <property type="entry name" value="Cysteine proteinases"/>
    <property type="match status" value="1"/>
</dbReference>
<evidence type="ECO:0000259" key="1">
    <source>
        <dbReference type="SMART" id="SM00848"/>
    </source>
</evidence>
<proteinExistence type="predicted"/>
<dbReference type="RefSeq" id="XP_052759484.1">
    <property type="nucleotide sequence ID" value="XM_052903524.1"/>
</dbReference>
<dbReference type="Pfam" id="PF08246">
    <property type="entry name" value="Inhibitor_I29"/>
    <property type="match status" value="1"/>
</dbReference>
<protein>
    <submittedName>
        <fullName evidence="3">Cathepsin F-like isoform X1</fullName>
    </submittedName>
</protein>
<gene>
    <name evidence="3" type="primary">LOC113512361</name>
</gene>